<dbReference type="Proteomes" id="UP001142610">
    <property type="component" value="Unassembled WGS sequence"/>
</dbReference>
<comment type="caution">
    <text evidence="2">The sequence shown here is derived from an EMBL/GenBank/DDBJ whole genome shotgun (WGS) entry which is preliminary data.</text>
</comment>
<evidence type="ECO:0000313" key="2">
    <source>
        <dbReference type="EMBL" id="MCQ8186533.1"/>
    </source>
</evidence>
<keyword evidence="3" id="KW-1185">Reference proteome</keyword>
<keyword evidence="1" id="KW-1133">Transmembrane helix</keyword>
<reference evidence="2" key="1">
    <citation type="submission" date="2022-07" db="EMBL/GenBank/DDBJ databases">
        <title>Parvularcula maris sp. nov., an algicidal bacterium isolated from seawater.</title>
        <authorList>
            <person name="Li F."/>
        </authorList>
    </citation>
    <scope>NUCLEOTIDE SEQUENCE</scope>
    <source>
        <strain evidence="2">BGMRC 0090</strain>
    </source>
</reference>
<protein>
    <submittedName>
        <fullName evidence="2">Uncharacterized protein</fullName>
    </submittedName>
</protein>
<keyword evidence="1" id="KW-0472">Membrane</keyword>
<accession>A0A9X2LB84</accession>
<feature type="transmembrane region" description="Helical" evidence="1">
    <location>
        <begin position="29"/>
        <end position="51"/>
    </location>
</feature>
<name>A0A9X2LB84_9PROT</name>
<keyword evidence="1" id="KW-0812">Transmembrane</keyword>
<gene>
    <name evidence="2" type="ORF">NOG11_14210</name>
</gene>
<dbReference type="EMBL" id="JANIBC010000021">
    <property type="protein sequence ID" value="MCQ8186533.1"/>
    <property type="molecule type" value="Genomic_DNA"/>
</dbReference>
<dbReference type="AlphaFoldDB" id="A0A9X2LB84"/>
<feature type="transmembrane region" description="Helical" evidence="1">
    <location>
        <begin position="92"/>
        <end position="123"/>
    </location>
</feature>
<sequence length="132" mass="14189">MLFLFPGSLELVNQPFPGWHDFGYSISDLLGFAAVGAVISLIFGLPKALVFAAVRRTGARPRVAILSACGLVALVTGAITLGFVVIQEPNRSIGYALLSGVGMTVLIFTLTFLTSILSAYLFLTNRWRRLPS</sequence>
<organism evidence="2 3">
    <name type="scientific">Parvularcula maris</name>
    <dbReference type="NCBI Taxonomy" id="2965077"/>
    <lineage>
        <taxon>Bacteria</taxon>
        <taxon>Pseudomonadati</taxon>
        <taxon>Pseudomonadota</taxon>
        <taxon>Alphaproteobacteria</taxon>
        <taxon>Parvularculales</taxon>
        <taxon>Parvularculaceae</taxon>
        <taxon>Parvularcula</taxon>
    </lineage>
</organism>
<feature type="transmembrane region" description="Helical" evidence="1">
    <location>
        <begin position="63"/>
        <end position="86"/>
    </location>
</feature>
<proteinExistence type="predicted"/>
<evidence type="ECO:0000313" key="3">
    <source>
        <dbReference type="Proteomes" id="UP001142610"/>
    </source>
</evidence>
<evidence type="ECO:0000256" key="1">
    <source>
        <dbReference type="SAM" id="Phobius"/>
    </source>
</evidence>